<gene>
    <name evidence="3" type="ORF">TTHERM_00125230</name>
</gene>
<sequence>MSSSDEEITKNNRNISTTQYSPQLRPHSSFNNGLCQYCNSNLVGGKLLKSSKSNLQISKSQHIQDTYFGSGQNYKFKKNDLSEFEKKMKKASKEIERLNRIIADQAIELEALTFVKQMSQYEVDIVVIQENQKLKKEIEDLKEQLNLVTHHESIVDNSETYNYWNDRKDSEKIQMDFSNIVDLDENGDVNNDNFNLEYGINRIDEIKKLLLEEYKFFKHLQSEPSLSQHTDEYSKKRNELLATFTKLQHSLFPLFSPINEKKILNISRKQSVFCEDVTPSNKSTLEIKLQPN</sequence>
<keyword evidence="4" id="KW-1185">Reference proteome</keyword>
<proteinExistence type="predicted"/>
<feature type="region of interest" description="Disordered" evidence="2">
    <location>
        <begin position="1"/>
        <end position="24"/>
    </location>
</feature>
<dbReference type="RefSeq" id="XP_001016202.2">
    <property type="nucleotide sequence ID" value="XM_001016202.3"/>
</dbReference>
<name>I7M1A6_TETTS</name>
<reference evidence="4" key="1">
    <citation type="journal article" date="2006" name="PLoS Biol.">
        <title>Macronuclear genome sequence of the ciliate Tetrahymena thermophila, a model eukaryote.</title>
        <authorList>
            <person name="Eisen J.A."/>
            <person name="Coyne R.S."/>
            <person name="Wu M."/>
            <person name="Wu D."/>
            <person name="Thiagarajan M."/>
            <person name="Wortman J.R."/>
            <person name="Badger J.H."/>
            <person name="Ren Q."/>
            <person name="Amedeo P."/>
            <person name="Jones K.M."/>
            <person name="Tallon L.J."/>
            <person name="Delcher A.L."/>
            <person name="Salzberg S.L."/>
            <person name="Silva J.C."/>
            <person name="Haas B.J."/>
            <person name="Majoros W.H."/>
            <person name="Farzad M."/>
            <person name="Carlton J.M."/>
            <person name="Smith R.K. Jr."/>
            <person name="Garg J."/>
            <person name="Pearlman R.E."/>
            <person name="Karrer K.M."/>
            <person name="Sun L."/>
            <person name="Manning G."/>
            <person name="Elde N.C."/>
            <person name="Turkewitz A.P."/>
            <person name="Asai D.J."/>
            <person name="Wilkes D.E."/>
            <person name="Wang Y."/>
            <person name="Cai H."/>
            <person name="Collins K."/>
            <person name="Stewart B.A."/>
            <person name="Lee S.R."/>
            <person name="Wilamowska K."/>
            <person name="Weinberg Z."/>
            <person name="Ruzzo W.L."/>
            <person name="Wloga D."/>
            <person name="Gaertig J."/>
            <person name="Frankel J."/>
            <person name="Tsao C.-C."/>
            <person name="Gorovsky M.A."/>
            <person name="Keeling P.J."/>
            <person name="Waller R.F."/>
            <person name="Patron N.J."/>
            <person name="Cherry J.M."/>
            <person name="Stover N.A."/>
            <person name="Krieger C.J."/>
            <person name="del Toro C."/>
            <person name="Ryder H.F."/>
            <person name="Williamson S.C."/>
            <person name="Barbeau R.A."/>
            <person name="Hamilton E.P."/>
            <person name="Orias E."/>
        </authorList>
    </citation>
    <scope>NUCLEOTIDE SEQUENCE [LARGE SCALE GENOMIC DNA]</scope>
    <source>
        <strain evidence="4">SB210</strain>
    </source>
</reference>
<dbReference type="Proteomes" id="UP000009168">
    <property type="component" value="Unassembled WGS sequence"/>
</dbReference>
<dbReference type="AlphaFoldDB" id="I7M1A6"/>
<evidence type="ECO:0000313" key="3">
    <source>
        <dbReference type="EMBL" id="EAR95957.2"/>
    </source>
</evidence>
<protein>
    <submittedName>
        <fullName evidence="3">Uncharacterized protein</fullName>
    </submittedName>
</protein>
<feature type="coiled-coil region" evidence="1">
    <location>
        <begin position="74"/>
        <end position="151"/>
    </location>
</feature>
<organism evidence="3 4">
    <name type="scientific">Tetrahymena thermophila (strain SB210)</name>
    <dbReference type="NCBI Taxonomy" id="312017"/>
    <lineage>
        <taxon>Eukaryota</taxon>
        <taxon>Sar</taxon>
        <taxon>Alveolata</taxon>
        <taxon>Ciliophora</taxon>
        <taxon>Intramacronucleata</taxon>
        <taxon>Oligohymenophorea</taxon>
        <taxon>Hymenostomatida</taxon>
        <taxon>Tetrahymenina</taxon>
        <taxon>Tetrahymenidae</taxon>
        <taxon>Tetrahymena</taxon>
    </lineage>
</organism>
<evidence type="ECO:0000256" key="1">
    <source>
        <dbReference type="SAM" id="Coils"/>
    </source>
</evidence>
<dbReference type="EMBL" id="GG662699">
    <property type="protein sequence ID" value="EAR95957.2"/>
    <property type="molecule type" value="Genomic_DNA"/>
</dbReference>
<keyword evidence="1" id="KW-0175">Coiled coil</keyword>
<accession>I7M1A6</accession>
<dbReference type="KEGG" id="tet:TTHERM_00125230"/>
<dbReference type="GeneID" id="7841044"/>
<evidence type="ECO:0000256" key="2">
    <source>
        <dbReference type="SAM" id="MobiDB-lite"/>
    </source>
</evidence>
<feature type="compositionally biased region" description="Polar residues" evidence="2">
    <location>
        <begin position="11"/>
        <end position="24"/>
    </location>
</feature>
<evidence type="ECO:0000313" key="4">
    <source>
        <dbReference type="Proteomes" id="UP000009168"/>
    </source>
</evidence>
<dbReference type="InParanoid" id="I7M1A6"/>